<dbReference type="AlphaFoldDB" id="A0A3A4A1L0"/>
<evidence type="ECO:0000256" key="1">
    <source>
        <dbReference type="ARBA" id="ARBA00005254"/>
    </source>
</evidence>
<dbReference type="Pfam" id="PF00378">
    <property type="entry name" value="ECH_1"/>
    <property type="match status" value="1"/>
</dbReference>
<comment type="catalytic activity">
    <reaction evidence="3">
        <text>a (3S)-3-hydroxyacyl-CoA = a (2E)-enoyl-CoA + H2O</text>
        <dbReference type="Rhea" id="RHEA:16105"/>
        <dbReference type="ChEBI" id="CHEBI:15377"/>
        <dbReference type="ChEBI" id="CHEBI:57318"/>
        <dbReference type="ChEBI" id="CHEBI:58856"/>
        <dbReference type="EC" id="4.2.1.17"/>
    </reaction>
</comment>
<proteinExistence type="inferred from homology"/>
<dbReference type="EMBL" id="QZEY01000023">
    <property type="protein sequence ID" value="RJL22058.1"/>
    <property type="molecule type" value="Genomic_DNA"/>
</dbReference>
<evidence type="ECO:0000256" key="3">
    <source>
        <dbReference type="ARBA" id="ARBA00023709"/>
    </source>
</evidence>
<dbReference type="Proteomes" id="UP000265768">
    <property type="component" value="Unassembled WGS sequence"/>
</dbReference>
<dbReference type="GO" id="GO:0018812">
    <property type="term" value="F:3-hydroxyacyl-CoA dehydratase activity"/>
    <property type="evidence" value="ECO:0007669"/>
    <property type="project" value="RHEA"/>
</dbReference>
<dbReference type="InterPro" id="IPR001753">
    <property type="entry name" value="Enoyl-CoA_hydra/iso"/>
</dbReference>
<feature type="region of interest" description="Disordered" evidence="5">
    <location>
        <begin position="1"/>
        <end position="23"/>
    </location>
</feature>
<dbReference type="InterPro" id="IPR029045">
    <property type="entry name" value="ClpP/crotonase-like_dom_sf"/>
</dbReference>
<evidence type="ECO:0000256" key="2">
    <source>
        <dbReference type="ARBA" id="ARBA00023239"/>
    </source>
</evidence>
<dbReference type="Gene3D" id="3.90.226.10">
    <property type="entry name" value="2-enoyl-CoA Hydratase, Chain A, domain 1"/>
    <property type="match status" value="1"/>
</dbReference>
<dbReference type="EC" id="4.2.1.17" evidence="6"/>
<name>A0A3A4A1L0_9ACTN</name>
<keyword evidence="7" id="KW-1185">Reference proteome</keyword>
<accession>A0A3A4A1L0</accession>
<sequence>MRSRALTNPLGSPDGGGVPLPSSLSLERRGEIAVLRLSRAAKRNALDDATVLGLGAFFTSPPEWARVVVLDAEGDHFCAGLDLAELAERDAFGGLRHSRMWHAAFERIESGSVPVIAVLKGAVIGGGLELACAAHLRVAEATTFYALPEGQRGLFPGGGASVRVPRLIGAHRMADMMLTGRVHDAEAGQALGLSHYLTAPGEGLAEALRLAEKVASNSPVSNYAVIQALPRIAASNPADGYFMESLMAAVAQSGDEAKRRMRAFLDGRAAKVTKDAKVSTDAKESPDA</sequence>
<dbReference type="CDD" id="cd06558">
    <property type="entry name" value="crotonase-like"/>
    <property type="match status" value="1"/>
</dbReference>
<gene>
    <name evidence="6" type="ORF">D5H75_36280</name>
</gene>
<dbReference type="OrthoDB" id="9775794at2"/>
<dbReference type="Gene3D" id="1.10.12.10">
    <property type="entry name" value="Lyase 2-enoyl-coa Hydratase, Chain A, domain 2"/>
    <property type="match status" value="1"/>
</dbReference>
<comment type="caution">
    <text evidence="6">The sequence shown here is derived from an EMBL/GenBank/DDBJ whole genome shotgun (WGS) entry which is preliminary data.</text>
</comment>
<comment type="similarity">
    <text evidence="1">Belongs to the enoyl-CoA hydratase/isomerase family.</text>
</comment>
<evidence type="ECO:0000313" key="6">
    <source>
        <dbReference type="EMBL" id="RJL22058.1"/>
    </source>
</evidence>
<comment type="catalytic activity">
    <reaction evidence="4">
        <text>a 4-saturated-(3S)-3-hydroxyacyl-CoA = a (3E)-enoyl-CoA + H2O</text>
        <dbReference type="Rhea" id="RHEA:20724"/>
        <dbReference type="ChEBI" id="CHEBI:15377"/>
        <dbReference type="ChEBI" id="CHEBI:58521"/>
        <dbReference type="ChEBI" id="CHEBI:137480"/>
        <dbReference type="EC" id="4.2.1.17"/>
    </reaction>
</comment>
<dbReference type="GO" id="GO:0006635">
    <property type="term" value="P:fatty acid beta-oxidation"/>
    <property type="evidence" value="ECO:0007669"/>
    <property type="project" value="TreeGrafter"/>
</dbReference>
<reference evidence="6 7" key="1">
    <citation type="submission" date="2018-09" db="EMBL/GenBank/DDBJ databases">
        <title>YIM 75507 draft genome.</title>
        <authorList>
            <person name="Tang S."/>
            <person name="Feng Y."/>
        </authorList>
    </citation>
    <scope>NUCLEOTIDE SEQUENCE [LARGE SCALE GENOMIC DNA]</scope>
    <source>
        <strain evidence="6 7">YIM 75507</strain>
    </source>
</reference>
<keyword evidence="2 6" id="KW-0456">Lyase</keyword>
<protein>
    <submittedName>
        <fullName evidence="6">Enoyl-CoA hydratase</fullName>
        <ecNumber evidence="6">4.2.1.17</ecNumber>
    </submittedName>
</protein>
<dbReference type="RefSeq" id="WP_119931133.1">
    <property type="nucleotide sequence ID" value="NZ_QZEY01000023.1"/>
</dbReference>
<dbReference type="NCBIfam" id="NF006013">
    <property type="entry name" value="PRK08150.1"/>
    <property type="match status" value="1"/>
</dbReference>
<organism evidence="6 7">
    <name type="scientific">Bailinhaonella thermotolerans</name>
    <dbReference type="NCBI Taxonomy" id="1070861"/>
    <lineage>
        <taxon>Bacteria</taxon>
        <taxon>Bacillati</taxon>
        <taxon>Actinomycetota</taxon>
        <taxon>Actinomycetes</taxon>
        <taxon>Streptosporangiales</taxon>
        <taxon>Streptosporangiaceae</taxon>
        <taxon>Bailinhaonella</taxon>
    </lineage>
</organism>
<dbReference type="InterPro" id="IPR014748">
    <property type="entry name" value="Enoyl-CoA_hydra_C"/>
</dbReference>
<evidence type="ECO:0000256" key="4">
    <source>
        <dbReference type="ARBA" id="ARBA00023717"/>
    </source>
</evidence>
<dbReference type="SUPFAM" id="SSF52096">
    <property type="entry name" value="ClpP/crotonase"/>
    <property type="match status" value="1"/>
</dbReference>
<feature type="compositionally biased region" description="Polar residues" evidence="5">
    <location>
        <begin position="1"/>
        <end position="10"/>
    </location>
</feature>
<dbReference type="PANTHER" id="PTHR11941:SF54">
    <property type="entry name" value="ENOYL-COA HYDRATASE, MITOCHONDRIAL"/>
    <property type="match status" value="1"/>
</dbReference>
<evidence type="ECO:0000313" key="7">
    <source>
        <dbReference type="Proteomes" id="UP000265768"/>
    </source>
</evidence>
<dbReference type="PANTHER" id="PTHR11941">
    <property type="entry name" value="ENOYL-COA HYDRATASE-RELATED"/>
    <property type="match status" value="1"/>
</dbReference>
<evidence type="ECO:0000256" key="5">
    <source>
        <dbReference type="SAM" id="MobiDB-lite"/>
    </source>
</evidence>